<name>A0A4Q5LQP2_9BACT</name>
<reference evidence="1 2" key="1">
    <citation type="submission" date="2019-02" db="EMBL/GenBank/DDBJ databases">
        <title>Bacterial novel species Emticicia sp. 17J42-9 isolated from soil.</title>
        <authorList>
            <person name="Jung H.-Y."/>
        </authorList>
    </citation>
    <scope>NUCLEOTIDE SEQUENCE [LARGE SCALE GENOMIC DNA]</scope>
    <source>
        <strain evidence="1 2">17J42-9</strain>
    </source>
</reference>
<organism evidence="1 2">
    <name type="scientific">Emticicia agri</name>
    <dbReference type="NCBI Taxonomy" id="2492393"/>
    <lineage>
        <taxon>Bacteria</taxon>
        <taxon>Pseudomonadati</taxon>
        <taxon>Bacteroidota</taxon>
        <taxon>Cytophagia</taxon>
        <taxon>Cytophagales</taxon>
        <taxon>Leadbetterellaceae</taxon>
        <taxon>Emticicia</taxon>
    </lineage>
</organism>
<dbReference type="AlphaFoldDB" id="A0A4Q5LQP2"/>
<accession>A0A4Q5LQP2</accession>
<gene>
    <name evidence="1" type="ORF">EWM59_26635</name>
</gene>
<dbReference type="OrthoDB" id="1013073at2"/>
<dbReference type="EMBL" id="SEWF01000089">
    <property type="protein sequence ID" value="RYU91808.1"/>
    <property type="molecule type" value="Genomic_DNA"/>
</dbReference>
<comment type="caution">
    <text evidence="1">The sequence shown here is derived from an EMBL/GenBank/DDBJ whole genome shotgun (WGS) entry which is preliminary data.</text>
</comment>
<keyword evidence="2" id="KW-1185">Reference proteome</keyword>
<proteinExistence type="predicted"/>
<dbReference type="Proteomes" id="UP000293162">
    <property type="component" value="Unassembled WGS sequence"/>
</dbReference>
<evidence type="ECO:0000313" key="1">
    <source>
        <dbReference type="EMBL" id="RYU91808.1"/>
    </source>
</evidence>
<evidence type="ECO:0000313" key="2">
    <source>
        <dbReference type="Proteomes" id="UP000293162"/>
    </source>
</evidence>
<dbReference type="RefSeq" id="WP_130024264.1">
    <property type="nucleotide sequence ID" value="NZ_SEWF01000089.1"/>
</dbReference>
<protein>
    <submittedName>
        <fullName evidence="1">Uncharacterized protein</fullName>
    </submittedName>
</protein>
<sequence>MNNSKKHKTATLDTTTLIIDFQNSDFQKLTSQLQIWEYILPKHIPTTGSDYTKLHIWARNETNKPYYLHAQTFRLYVIYEVKENVEELLWGEQQLDKKQLSDLYKQDILHCILKVLMAHFVHQTQKFVSNNNFYLLVKTYSSGKGNSYADVLKISPKLNIQKDSDNRENGLFELLVSDTGTRLKRNEFSKRDQRKVPFSFVELPNGQISFKQLKTKGIEQDQLIYEENTSVDHKTKIRFHSIESVEAYEKSRNYLLETFCKGFLNYLQALGFNVSTKQLHLEQKEKHLNEKILSYQRFDIKVIDKRFNQNQSFLSIINLLNKTEYGIKFIASTESKAEKDDVVLILMDYSQGDCEQDGVLPNRIEDDGYKIIKKTGFTISQGFCINKNTFLKKDEKLSLSENDFLKYEDVEVKYNSFVNENLKRNFEICLQQLYLKNLIVKSINVQEKLPHFNLIKNLAFIHCFTKNNQRYNYLCYVENEQLCFESNLGSEKSLSILNRFEIEGIEEVVSFRKSYDQYLKFDTGNIYIILSKEFIWEIYEISEKVLYPSKVHDVLLKRELQKNKYEFELDKDCEVFSNTTSQNYNTYLASQVDDFISFEKLVEKKYYREKIFEILNIKNEIDLAKALKFEGKKTGFFATSQGIWFDKIHTQYFVGNKHSYVDYRQENGFTLRKIGVLKGKFNKEIFFPLLNVDFVKYKGFTIYPYIFRLIKIHHDLNNS</sequence>